<accession>A0ACC5WBM4</accession>
<keyword evidence="2" id="KW-1185">Reference proteome</keyword>
<organism evidence="1 2">
    <name type="scientific">Pangasianodon gigas</name>
    <name type="common">Mekong giant catfish</name>
    <name type="synonym">Pangasius gigas</name>
    <dbReference type="NCBI Taxonomy" id="30993"/>
    <lineage>
        <taxon>Eukaryota</taxon>
        <taxon>Metazoa</taxon>
        <taxon>Chordata</taxon>
        <taxon>Craniata</taxon>
        <taxon>Vertebrata</taxon>
        <taxon>Euteleostomi</taxon>
        <taxon>Actinopterygii</taxon>
        <taxon>Neopterygii</taxon>
        <taxon>Teleostei</taxon>
        <taxon>Ostariophysi</taxon>
        <taxon>Siluriformes</taxon>
        <taxon>Pangasiidae</taxon>
        <taxon>Pangasianodon</taxon>
    </lineage>
</organism>
<gene>
    <name evidence="1" type="ORF">PGIGA_G00183200</name>
</gene>
<comment type="caution">
    <text evidence="1">The sequence shown here is derived from an EMBL/GenBank/DDBJ whole genome shotgun (WGS) entry which is preliminary data.</text>
</comment>
<evidence type="ECO:0000313" key="2">
    <source>
        <dbReference type="Proteomes" id="UP000829447"/>
    </source>
</evidence>
<proteinExistence type="predicted"/>
<dbReference type="EMBL" id="CM040456">
    <property type="protein sequence ID" value="MCI4376008.1"/>
    <property type="molecule type" value="Genomic_DNA"/>
</dbReference>
<protein>
    <submittedName>
        <fullName evidence="1">Uncharacterized protein</fullName>
    </submittedName>
</protein>
<evidence type="ECO:0000313" key="1">
    <source>
        <dbReference type="EMBL" id="MCI4376008.1"/>
    </source>
</evidence>
<reference evidence="1 2" key="1">
    <citation type="journal article" date="2022" name="bioRxiv">
        <title>An ancient truncated duplication of the anti-Mullerian hormone receptor type 2 gene is a potential conserved master sex determinant in the Pangasiidae catfish family.</title>
        <authorList>
            <person name="Wen M."/>
            <person name="Pan Q."/>
            <person name="Jouanno E."/>
            <person name="Montfort J."/>
            <person name="Zahm M."/>
            <person name="Cabau C."/>
            <person name="Klopp C."/>
            <person name="Iampietro C."/>
            <person name="Roques C."/>
            <person name="Bouchez O."/>
            <person name="Castinel A."/>
            <person name="Donnadieu C."/>
            <person name="Parrinello H."/>
            <person name="Poncet C."/>
            <person name="Belmonte E."/>
            <person name="Gautier V."/>
            <person name="Avarre J.-C."/>
            <person name="Dugue R."/>
            <person name="Gustiano R."/>
            <person name="Ha T.T.T."/>
            <person name="Campet M."/>
            <person name="Sriphairoj K."/>
            <person name="Ribolli J."/>
            <person name="de Almeida F.L."/>
            <person name="Desvignes T."/>
            <person name="Postlethwait J.H."/>
            <person name="Bucao C.F."/>
            <person name="Robinson-Rechavi M."/>
            <person name="Bobe J."/>
            <person name="Herpin A."/>
            <person name="Guiguen Y."/>
        </authorList>
    </citation>
    <scope>NUCLEOTIDE SEQUENCE [LARGE SCALE GENOMIC DNA]</scope>
    <source>
        <strain evidence="1">YG-Dec2019</strain>
    </source>
</reference>
<name>A0ACC5WBM4_PANGG</name>
<dbReference type="Proteomes" id="UP000829447">
    <property type="component" value="Linkage Group LG3"/>
</dbReference>
<sequence length="183" mass="20441">MSSKRKHNEINGDPVPDKHLYKAGGPKDDDVYFMAVALLFAKKSLDPNTKVGACIVNQEGNIVGIGYNKMPNGCEDEFPWERKAENRLDTKYPYVCHAELNAIMNKTSMDVKGCTIYVTLYPCNECAKLIIQSGIRHVVYLTNKYPDTEETQASQRLLDAAGITHRQRNDPCSLLSSIDPSAE</sequence>